<sequence>MKSEQERRDMVAAALSWTKTTSLTPSLYEERLLQQYIQGVLTIDRVIELLDENNKNQVN</sequence>
<reference evidence="1 2" key="1">
    <citation type="submission" date="2019-07" db="EMBL/GenBank/DDBJ databases">
        <title>Hymenobacter sp. straun FUR1 Genome sequencing and assembly.</title>
        <authorList>
            <person name="Chhetri G."/>
        </authorList>
    </citation>
    <scope>NUCLEOTIDE SEQUENCE [LARGE SCALE GENOMIC DNA]</scope>
    <source>
        <strain evidence="1 2">Fur1</strain>
    </source>
</reference>
<dbReference type="RefSeq" id="WP_144844745.1">
    <property type="nucleotide sequence ID" value="NZ_VMRJ01000001.1"/>
</dbReference>
<name>A0A558C3V3_9BACT</name>
<protein>
    <recommendedName>
        <fullName evidence="3">Antitoxin VbhA domain-containing protein</fullName>
    </recommendedName>
</protein>
<evidence type="ECO:0008006" key="3">
    <source>
        <dbReference type="Google" id="ProtNLM"/>
    </source>
</evidence>
<accession>A0A558C3V3</accession>
<evidence type="ECO:0000313" key="1">
    <source>
        <dbReference type="EMBL" id="TVT43342.1"/>
    </source>
</evidence>
<comment type="caution">
    <text evidence="1">The sequence shown here is derived from an EMBL/GenBank/DDBJ whole genome shotgun (WGS) entry which is preliminary data.</text>
</comment>
<gene>
    <name evidence="1" type="ORF">FNT36_04445</name>
</gene>
<evidence type="ECO:0000313" key="2">
    <source>
        <dbReference type="Proteomes" id="UP000317624"/>
    </source>
</evidence>
<dbReference type="Proteomes" id="UP000317624">
    <property type="component" value="Unassembled WGS sequence"/>
</dbReference>
<proteinExistence type="predicted"/>
<organism evidence="1 2">
    <name type="scientific">Hymenobacter setariae</name>
    <dbReference type="NCBI Taxonomy" id="2594794"/>
    <lineage>
        <taxon>Bacteria</taxon>
        <taxon>Pseudomonadati</taxon>
        <taxon>Bacteroidota</taxon>
        <taxon>Cytophagia</taxon>
        <taxon>Cytophagales</taxon>
        <taxon>Hymenobacteraceae</taxon>
        <taxon>Hymenobacter</taxon>
    </lineage>
</organism>
<keyword evidence="2" id="KW-1185">Reference proteome</keyword>
<dbReference type="AlphaFoldDB" id="A0A558C3V3"/>
<dbReference type="EMBL" id="VMRJ01000001">
    <property type="protein sequence ID" value="TVT43342.1"/>
    <property type="molecule type" value="Genomic_DNA"/>
</dbReference>